<dbReference type="WBParaSite" id="PS1159_v2.g9188.t1">
    <property type="protein sequence ID" value="PS1159_v2.g9188.t1"/>
    <property type="gene ID" value="PS1159_v2.g9188"/>
</dbReference>
<dbReference type="Proteomes" id="UP000887580">
    <property type="component" value="Unplaced"/>
</dbReference>
<evidence type="ECO:0000313" key="2">
    <source>
        <dbReference type="WBParaSite" id="PS1159_v2.g9188.t1"/>
    </source>
</evidence>
<sequence length="92" mass="10214">MFSGYFVYSHAIFPVAVSINRCWAAFSLMSGSTKVGRIGIKLIWFLPIIPLLFMVVRLTGHAEYFRLPGGSASGYKEPLAKTVSLFYMSVSN</sequence>
<evidence type="ECO:0000313" key="1">
    <source>
        <dbReference type="Proteomes" id="UP000887580"/>
    </source>
</evidence>
<protein>
    <submittedName>
        <fullName evidence="2">Uncharacterized protein</fullName>
    </submittedName>
</protein>
<reference evidence="2" key="1">
    <citation type="submission" date="2022-11" db="UniProtKB">
        <authorList>
            <consortium name="WormBaseParasite"/>
        </authorList>
    </citation>
    <scope>IDENTIFICATION</scope>
</reference>
<proteinExistence type="predicted"/>
<name>A0AC35GVT3_9BILA</name>
<accession>A0AC35GVT3</accession>
<organism evidence="1 2">
    <name type="scientific">Panagrolaimus sp. PS1159</name>
    <dbReference type="NCBI Taxonomy" id="55785"/>
    <lineage>
        <taxon>Eukaryota</taxon>
        <taxon>Metazoa</taxon>
        <taxon>Ecdysozoa</taxon>
        <taxon>Nematoda</taxon>
        <taxon>Chromadorea</taxon>
        <taxon>Rhabditida</taxon>
        <taxon>Tylenchina</taxon>
        <taxon>Panagrolaimomorpha</taxon>
        <taxon>Panagrolaimoidea</taxon>
        <taxon>Panagrolaimidae</taxon>
        <taxon>Panagrolaimus</taxon>
    </lineage>
</organism>